<evidence type="ECO:0000313" key="6">
    <source>
        <dbReference type="Proteomes" id="UP000031572"/>
    </source>
</evidence>
<dbReference type="Proteomes" id="UP000031572">
    <property type="component" value="Unassembled WGS sequence"/>
</dbReference>
<name>A0A0C1YJ44_9BURK</name>
<dbReference type="Gene3D" id="1.25.40.10">
    <property type="entry name" value="Tetratricopeptide repeat domain"/>
    <property type="match status" value="1"/>
</dbReference>
<dbReference type="PROSITE" id="PS50043">
    <property type="entry name" value="HTH_LUXR_2"/>
    <property type="match status" value="1"/>
</dbReference>
<dbReference type="Pfam" id="PF17874">
    <property type="entry name" value="TPR_MalT"/>
    <property type="match status" value="1"/>
</dbReference>
<accession>A0A0C1YJ44</accession>
<dbReference type="InterPro" id="IPR027417">
    <property type="entry name" value="P-loop_NTPase"/>
</dbReference>
<dbReference type="SUPFAM" id="SSF46894">
    <property type="entry name" value="C-terminal effector domain of the bipartite response regulators"/>
    <property type="match status" value="1"/>
</dbReference>
<keyword evidence="2" id="KW-0238">DNA-binding</keyword>
<dbReference type="AlphaFoldDB" id="A0A0C1YJ44"/>
<dbReference type="InterPro" id="IPR041617">
    <property type="entry name" value="TPR_MalT"/>
</dbReference>
<dbReference type="InterPro" id="IPR059106">
    <property type="entry name" value="WHD_MalT"/>
</dbReference>
<dbReference type="PANTHER" id="PTHR44688">
    <property type="entry name" value="DNA-BINDING TRANSCRIPTIONAL ACTIVATOR DEVR_DOSR"/>
    <property type="match status" value="1"/>
</dbReference>
<dbReference type="InterPro" id="IPR011990">
    <property type="entry name" value="TPR-like_helical_dom_sf"/>
</dbReference>
<comment type="caution">
    <text evidence="5">The sequence shown here is derived from an EMBL/GenBank/DDBJ whole genome shotgun (WGS) entry which is preliminary data.</text>
</comment>
<reference evidence="5 6" key="1">
    <citation type="submission" date="2014-12" db="EMBL/GenBank/DDBJ databases">
        <title>Denitrispirillum autotrophicum gen. nov., sp. nov., Denitrifying, Facultatively Autotrophic Bacteria Isolated from Rice Paddy Soil.</title>
        <authorList>
            <person name="Ishii S."/>
            <person name="Ashida N."/>
            <person name="Ohno H."/>
            <person name="Otsuka S."/>
            <person name="Yokota A."/>
            <person name="Senoo K."/>
        </authorList>
    </citation>
    <scope>NUCLEOTIDE SEQUENCE [LARGE SCALE GENOMIC DNA]</scope>
    <source>
        <strain evidence="5 6">TSA66</strain>
    </source>
</reference>
<dbReference type="PANTHER" id="PTHR44688:SF25">
    <property type="entry name" value="HTH LUXR-TYPE DOMAIN-CONTAINING PROTEIN"/>
    <property type="match status" value="1"/>
</dbReference>
<keyword evidence="3" id="KW-0804">Transcription</keyword>
<proteinExistence type="predicted"/>
<organism evidence="5 6">
    <name type="scientific">Noviherbaspirillum autotrophicum</name>
    <dbReference type="NCBI Taxonomy" id="709839"/>
    <lineage>
        <taxon>Bacteria</taxon>
        <taxon>Pseudomonadati</taxon>
        <taxon>Pseudomonadota</taxon>
        <taxon>Betaproteobacteria</taxon>
        <taxon>Burkholderiales</taxon>
        <taxon>Oxalobacteraceae</taxon>
        <taxon>Noviherbaspirillum</taxon>
    </lineage>
</organism>
<sequence length="902" mass="98686">MPTGVAAAAIALNATKFQPPVANQCSVARELLLARLERQADFHLAVLLAPAGYGKTTLMGQWMNRLQQRRCHASWLTLDHADNDPARLMCYLYGALHPWMQAVAPGSAEVALLALSDWMSVLDRVGPDTEPLTLFLDEFEQLTSASSMRVVKLLVERLPRQVRLVIGSRDKPALGLERYRVRGELLELTVADLRFDSAETARFLSGRVADPIGSWTIEKIQAVTAGWPAALQLTALAIRNGSDLERYAHDLSGSLAHIADYLADDVLNAQSSEVRAFLLETCALPRLCADVCDVATGRSDARYMLQYLERHGLFTTPVDNSGNWYRYHPLFAEFLRGQQALALPPQKVRDLHRSAARWFARHGATIEAVDLWLLAGDHAAAMREMTSCARELVMQAQFGIILRWLDRLSDEAIDDASPELMLAAAWACGFTHQAQAALRWLDRLAPALGAASGTLHDEWTALRSILMALCGDTRAALAHGLAQWKKIDAGHRFAAGALANVISYCLMLEGDFARARTFSEHARRCNEEIGSALGLGYAMALSGLIEAIQGNLERALEQCREVGKMASLRLRQPWFDPSHVNVASVGLIAGVLYEKDCLDEAEELLRRYLPLIAHQPSLDMQLFSYLVKTRVKAAQGDIEAALATLDEAASHCAAWPASRALHVIEWERVHLGLSTGQAEAALAHAAGLERMATCTTGGHGHSYVEELFGAGIETIRCAIARGDVRQATQRLEHEIACAKVQGRRWRLLKLALLQVLALDAAGACQAAHVALVKALQLGAAIGARRSFAENGARIGAMLSALPPQLFAALPDADAVTAYWRDLRGQAPCVLQPATGANLVLSERERAILQLLATGMGNEQLARAVFLSVNTVKWHVRRILEKLDARNRSEAVFIARNRGLIDT</sequence>
<evidence type="ECO:0000256" key="2">
    <source>
        <dbReference type="ARBA" id="ARBA00023125"/>
    </source>
</evidence>
<dbReference type="Gene3D" id="1.10.10.10">
    <property type="entry name" value="Winged helix-like DNA-binding domain superfamily/Winged helix DNA-binding domain"/>
    <property type="match status" value="1"/>
</dbReference>
<dbReference type="InterPro" id="IPR036388">
    <property type="entry name" value="WH-like_DNA-bd_sf"/>
</dbReference>
<dbReference type="GO" id="GO:0003677">
    <property type="term" value="F:DNA binding"/>
    <property type="evidence" value="ECO:0007669"/>
    <property type="project" value="UniProtKB-KW"/>
</dbReference>
<dbReference type="GO" id="GO:0006355">
    <property type="term" value="P:regulation of DNA-templated transcription"/>
    <property type="evidence" value="ECO:0007669"/>
    <property type="project" value="InterPro"/>
</dbReference>
<evidence type="ECO:0000256" key="3">
    <source>
        <dbReference type="ARBA" id="ARBA00023163"/>
    </source>
</evidence>
<dbReference type="EMBL" id="JWJG01000028">
    <property type="protein sequence ID" value="KIF80497.1"/>
    <property type="molecule type" value="Genomic_DNA"/>
</dbReference>
<dbReference type="STRING" id="709839.TSA66_06200"/>
<dbReference type="Pfam" id="PF25873">
    <property type="entry name" value="WHD_MalT"/>
    <property type="match status" value="1"/>
</dbReference>
<dbReference type="SMART" id="SM00421">
    <property type="entry name" value="HTH_LUXR"/>
    <property type="match status" value="1"/>
</dbReference>
<dbReference type="InterPro" id="IPR016032">
    <property type="entry name" value="Sig_transdc_resp-reg_C-effctor"/>
</dbReference>
<protein>
    <recommendedName>
        <fullName evidence="4">HTH luxR-type domain-containing protein</fullName>
    </recommendedName>
</protein>
<dbReference type="PRINTS" id="PR00038">
    <property type="entry name" value="HTHLUXR"/>
</dbReference>
<gene>
    <name evidence="5" type="ORF">TSA66_06200</name>
</gene>
<evidence type="ECO:0000256" key="1">
    <source>
        <dbReference type="ARBA" id="ARBA00023015"/>
    </source>
</evidence>
<dbReference type="SUPFAM" id="SSF52540">
    <property type="entry name" value="P-loop containing nucleoside triphosphate hydrolases"/>
    <property type="match status" value="1"/>
</dbReference>
<feature type="domain" description="HTH luxR-type" evidence="4">
    <location>
        <begin position="833"/>
        <end position="898"/>
    </location>
</feature>
<dbReference type="CDD" id="cd06170">
    <property type="entry name" value="LuxR_C_like"/>
    <property type="match status" value="1"/>
</dbReference>
<dbReference type="InterPro" id="IPR000792">
    <property type="entry name" value="Tscrpt_reg_LuxR_C"/>
</dbReference>
<dbReference type="Pfam" id="PF00196">
    <property type="entry name" value="GerE"/>
    <property type="match status" value="1"/>
</dbReference>
<evidence type="ECO:0000313" key="5">
    <source>
        <dbReference type="EMBL" id="KIF80497.1"/>
    </source>
</evidence>
<keyword evidence="6" id="KW-1185">Reference proteome</keyword>
<keyword evidence="1" id="KW-0805">Transcription regulation</keyword>
<evidence type="ECO:0000259" key="4">
    <source>
        <dbReference type="PROSITE" id="PS50043"/>
    </source>
</evidence>